<organism evidence="1 2">
    <name type="scientific">Fasciola gigantica</name>
    <name type="common">Giant liver fluke</name>
    <dbReference type="NCBI Taxonomy" id="46835"/>
    <lineage>
        <taxon>Eukaryota</taxon>
        <taxon>Metazoa</taxon>
        <taxon>Spiralia</taxon>
        <taxon>Lophotrochozoa</taxon>
        <taxon>Platyhelminthes</taxon>
        <taxon>Trematoda</taxon>
        <taxon>Digenea</taxon>
        <taxon>Plagiorchiida</taxon>
        <taxon>Echinostomata</taxon>
        <taxon>Echinostomatoidea</taxon>
        <taxon>Fasciolidae</taxon>
        <taxon>Fasciola</taxon>
    </lineage>
</organism>
<keyword evidence="1" id="KW-0808">Transferase</keyword>
<keyword evidence="2" id="KW-1185">Reference proteome</keyword>
<gene>
    <name evidence="1" type="ORF">FGIG_01283</name>
</gene>
<reference evidence="1 2" key="1">
    <citation type="submission" date="2019-04" db="EMBL/GenBank/DDBJ databases">
        <title>Annotation for the trematode Fasciola gigantica.</title>
        <authorList>
            <person name="Choi Y.-J."/>
        </authorList>
    </citation>
    <scope>NUCLEOTIDE SEQUENCE [LARGE SCALE GENOMIC DNA]</scope>
    <source>
        <strain evidence="1">Uganda_cow_1</strain>
    </source>
</reference>
<dbReference type="AlphaFoldDB" id="A0A504Z0R3"/>
<dbReference type="OrthoDB" id="6252874at2759"/>
<name>A0A504Z0R3_FASGI</name>
<dbReference type="Proteomes" id="UP000316759">
    <property type="component" value="Unassembled WGS sequence"/>
</dbReference>
<keyword evidence="1" id="KW-0012">Acyltransferase</keyword>
<evidence type="ECO:0000313" key="1">
    <source>
        <dbReference type="EMBL" id="TPP67314.1"/>
    </source>
</evidence>
<dbReference type="EMBL" id="SUNJ01000822">
    <property type="protein sequence ID" value="TPP67314.1"/>
    <property type="molecule type" value="Genomic_DNA"/>
</dbReference>
<evidence type="ECO:0000313" key="2">
    <source>
        <dbReference type="Proteomes" id="UP000316759"/>
    </source>
</evidence>
<accession>A0A504Z0R3</accession>
<sequence length="131" mass="14215">MCFAPSNCKLLLQDWQQPVSVLTLSGDQLEVVSSSKYLKSLITVGGGGVGGGDHITNCDSQSSFCEPAPSVAPLDIRLSLKGKVYSATIRRVLPCGCETWPLRVEDTQRLSVFDHWCLRSIACLVGTWGEQ</sequence>
<proteinExistence type="predicted"/>
<protein>
    <submittedName>
        <fullName evidence="1">Acyl-CoA:glycerol-3-phosphate acyltransferase</fullName>
    </submittedName>
</protein>
<dbReference type="GO" id="GO:0016746">
    <property type="term" value="F:acyltransferase activity"/>
    <property type="evidence" value="ECO:0007669"/>
    <property type="project" value="UniProtKB-KW"/>
</dbReference>
<comment type="caution">
    <text evidence="1">The sequence shown here is derived from an EMBL/GenBank/DDBJ whole genome shotgun (WGS) entry which is preliminary data.</text>
</comment>